<name>Q13PX2_PARXL</name>
<proteinExistence type="predicted"/>
<protein>
    <submittedName>
        <fullName evidence="4">Uncharacterized protein</fullName>
    </submittedName>
</protein>
<dbReference type="InterPro" id="IPR058625">
    <property type="entry name" value="MdtA-like_BSH"/>
</dbReference>
<keyword evidence="5" id="KW-1185">Reference proteome</keyword>
<dbReference type="Pfam" id="PF25963">
    <property type="entry name" value="Beta-barrel_AAEA"/>
    <property type="match status" value="1"/>
</dbReference>
<accession>Q13PX2</accession>
<dbReference type="OrthoDB" id="286173at2"/>
<dbReference type="Gene3D" id="2.40.50.100">
    <property type="match status" value="1"/>
</dbReference>
<dbReference type="Gene3D" id="2.40.30.170">
    <property type="match status" value="1"/>
</dbReference>
<dbReference type="KEGG" id="bxe:Bxe_B2119"/>
<reference evidence="4 5" key="1">
    <citation type="journal article" date="2006" name="Proc. Natl. Acad. Sci. U.S.A.">
        <title>Burkholderia xenovorans LB400 harbors a multi-replicon, 9.73-Mbp genome shaped for versatility.</title>
        <authorList>
            <person name="Chain P.S."/>
            <person name="Denef V.J."/>
            <person name="Konstantinidis K.T."/>
            <person name="Vergez L.M."/>
            <person name="Agullo L."/>
            <person name="Reyes V.L."/>
            <person name="Hauser L."/>
            <person name="Cordova M."/>
            <person name="Gomez L."/>
            <person name="Gonzalez M."/>
            <person name="Land M."/>
            <person name="Lao V."/>
            <person name="Larimer F."/>
            <person name="LiPuma J.J."/>
            <person name="Mahenthiralingam E."/>
            <person name="Malfatti S.A."/>
            <person name="Marx C.J."/>
            <person name="Parnell J.J."/>
            <person name="Ramette A."/>
            <person name="Richardson P."/>
            <person name="Seeger M."/>
            <person name="Smith D."/>
            <person name="Spilker T."/>
            <person name="Sul W.J."/>
            <person name="Tsoi T.V."/>
            <person name="Ulrich L.E."/>
            <person name="Zhulin I.B."/>
            <person name="Tiedje J.M."/>
        </authorList>
    </citation>
    <scope>NUCLEOTIDE SEQUENCE [LARGE SCALE GENOMIC DNA]</scope>
    <source>
        <strain evidence="4 5">LB400</strain>
    </source>
</reference>
<keyword evidence="1" id="KW-0472">Membrane</keyword>
<sequence>MRAAGSHRRPLWAKLISLAIVAAAVLFALYVLHRSSVMPSTDDATIDADVVHVAAVVGGRIVAIPVAENMHVAKGDLLFQIDPVPYSLTVAQTQADLSVAQAALDTQRRVLSTQRSTATVSADQVQRAKANLALAERTVERLGPLASKGYVPAQQFDQAQTAKHDATTSLQQAREQQTAAVQAIDTEAGAEATVRARQAALDIAQHALGDTTVRAPHGGRVVGLSVLTGEIVAPAQTLFTLVNDDEWFVVANFRETDLHAIAVGDCVTAFSMIDRARPIKGTVQGIGAGVLDTDRISLPRSVPYIERSLNWVRVAQRFPVRIRLESPPQQLMRLGATAVVEVRHGDACR</sequence>
<dbReference type="Pfam" id="PF25917">
    <property type="entry name" value="BSH_RND"/>
    <property type="match status" value="1"/>
</dbReference>
<dbReference type="Gene3D" id="1.10.287.470">
    <property type="entry name" value="Helix hairpin bin"/>
    <property type="match status" value="1"/>
</dbReference>
<dbReference type="AlphaFoldDB" id="Q13PX2"/>
<keyword evidence="1" id="KW-1133">Transmembrane helix</keyword>
<dbReference type="InterPro" id="IPR058634">
    <property type="entry name" value="AaeA-lik-b-barrel"/>
</dbReference>
<gene>
    <name evidence="4" type="ORF">Bxe_B2119</name>
</gene>
<dbReference type="eggNOG" id="COG1566">
    <property type="taxonomic scope" value="Bacteria"/>
</dbReference>
<dbReference type="InterPro" id="IPR050393">
    <property type="entry name" value="MFP_Efflux_Pump"/>
</dbReference>
<evidence type="ECO:0000259" key="2">
    <source>
        <dbReference type="Pfam" id="PF25917"/>
    </source>
</evidence>
<feature type="domain" description="p-hydroxybenzoic acid efflux pump subunit AaeA-like beta-barrel" evidence="3">
    <location>
        <begin position="247"/>
        <end position="342"/>
    </location>
</feature>
<feature type="transmembrane region" description="Helical" evidence="1">
    <location>
        <begin position="12"/>
        <end position="32"/>
    </location>
</feature>
<evidence type="ECO:0000313" key="4">
    <source>
        <dbReference type="EMBL" id="ABE33867.1"/>
    </source>
</evidence>
<dbReference type="STRING" id="266265.Bxe_B2119"/>
<evidence type="ECO:0000259" key="3">
    <source>
        <dbReference type="Pfam" id="PF25963"/>
    </source>
</evidence>
<keyword evidence="1" id="KW-0812">Transmembrane</keyword>
<evidence type="ECO:0000256" key="1">
    <source>
        <dbReference type="SAM" id="Phobius"/>
    </source>
</evidence>
<dbReference type="PATRIC" id="fig|266265.5.peg.5611"/>
<dbReference type="NCBIfam" id="NF007785">
    <property type="entry name" value="PRK10476.1"/>
    <property type="match status" value="1"/>
</dbReference>
<dbReference type="SUPFAM" id="SSF111369">
    <property type="entry name" value="HlyD-like secretion proteins"/>
    <property type="match status" value="3"/>
</dbReference>
<dbReference type="EMBL" id="CP000271">
    <property type="protein sequence ID" value="ABE33867.1"/>
    <property type="molecule type" value="Genomic_DNA"/>
</dbReference>
<evidence type="ECO:0000313" key="5">
    <source>
        <dbReference type="Proteomes" id="UP000001817"/>
    </source>
</evidence>
<dbReference type="RefSeq" id="WP_011491222.1">
    <property type="nucleotide sequence ID" value="NC_007952.1"/>
</dbReference>
<feature type="domain" description="Multidrug resistance protein MdtA-like barrel-sandwich hybrid" evidence="2">
    <location>
        <begin position="50"/>
        <end position="242"/>
    </location>
</feature>
<dbReference type="PANTHER" id="PTHR30367:SF1">
    <property type="entry name" value="MULTIDRUG RESISTANCE PROTEIN MDTN"/>
    <property type="match status" value="1"/>
</dbReference>
<organism evidence="4 5">
    <name type="scientific">Paraburkholderia xenovorans (strain LB400)</name>
    <dbReference type="NCBI Taxonomy" id="266265"/>
    <lineage>
        <taxon>Bacteria</taxon>
        <taxon>Pseudomonadati</taxon>
        <taxon>Pseudomonadota</taxon>
        <taxon>Betaproteobacteria</taxon>
        <taxon>Burkholderiales</taxon>
        <taxon>Burkholderiaceae</taxon>
        <taxon>Paraburkholderia</taxon>
    </lineage>
</organism>
<dbReference type="Proteomes" id="UP000001817">
    <property type="component" value="Chromosome 2"/>
</dbReference>
<dbReference type="PANTHER" id="PTHR30367">
    <property type="entry name" value="P-HYDROXYBENZOIC ACID EFFLUX PUMP SUBUNIT AAEA-RELATED"/>
    <property type="match status" value="1"/>
</dbReference>